<dbReference type="PANTHER" id="PTHR13356:SF10">
    <property type="entry name" value="REPLICATION FACTOR-A PROTEIN 1"/>
    <property type="match status" value="1"/>
</dbReference>
<feature type="domain" description="Replication protein A OB" evidence="4">
    <location>
        <begin position="273"/>
        <end position="340"/>
    </location>
</feature>
<gene>
    <name evidence="5" type="ORF">NDI86_08010</name>
</gene>
<evidence type="ECO:0000313" key="5">
    <source>
        <dbReference type="EMBL" id="MDS0282066.1"/>
    </source>
</evidence>
<dbReference type="SUPFAM" id="SSF50249">
    <property type="entry name" value="Nucleic acid-binding proteins"/>
    <property type="match status" value="3"/>
</dbReference>
<dbReference type="RefSeq" id="WP_310899899.1">
    <property type="nucleotide sequence ID" value="NZ_JAMQOS010000002.1"/>
</dbReference>
<dbReference type="EMBL" id="JAMQOS010000002">
    <property type="protein sequence ID" value="MDS0282066.1"/>
    <property type="molecule type" value="Genomic_DNA"/>
</dbReference>
<evidence type="ECO:0000256" key="2">
    <source>
        <dbReference type="SAM" id="MobiDB-lite"/>
    </source>
</evidence>
<evidence type="ECO:0000313" key="6">
    <source>
        <dbReference type="Proteomes" id="UP001268864"/>
    </source>
</evidence>
<evidence type="ECO:0000256" key="1">
    <source>
        <dbReference type="ARBA" id="ARBA00023125"/>
    </source>
</evidence>
<evidence type="ECO:0000259" key="4">
    <source>
        <dbReference type="Pfam" id="PF16900"/>
    </source>
</evidence>
<protein>
    <submittedName>
        <fullName evidence="5">Single-stranded DNA binding protein</fullName>
    </submittedName>
</protein>
<feature type="compositionally biased region" description="Low complexity" evidence="2">
    <location>
        <begin position="401"/>
        <end position="421"/>
    </location>
</feature>
<dbReference type="Pfam" id="PF01336">
    <property type="entry name" value="tRNA_anti-codon"/>
    <property type="match status" value="2"/>
</dbReference>
<keyword evidence="6" id="KW-1185">Reference proteome</keyword>
<dbReference type="Gene3D" id="2.40.50.140">
    <property type="entry name" value="Nucleic acid-binding proteins"/>
    <property type="match status" value="3"/>
</dbReference>
<feature type="domain" description="OB" evidence="3">
    <location>
        <begin position="175"/>
        <end position="252"/>
    </location>
</feature>
<accession>A0ABU2FPF5</accession>
<comment type="caution">
    <text evidence="5">The sequence shown here is derived from an EMBL/GenBank/DDBJ whole genome shotgun (WGS) entry which is preliminary data.</text>
</comment>
<name>A0ABU2FPF5_9EURY</name>
<evidence type="ECO:0000259" key="3">
    <source>
        <dbReference type="Pfam" id="PF01336"/>
    </source>
</evidence>
<feature type="region of interest" description="Disordered" evidence="2">
    <location>
        <begin position="364"/>
        <end position="421"/>
    </location>
</feature>
<sequence length="480" mass="50839">MGSIADIYADLETDVSEEEFREAVEEKVEQMGGLADEETAAMLLAHELNEGEVETIADIEPGMDEVKFIAKVMAIGDLKTFERDGEDEDGRVINVEAADETASVRLAFWDGQAVDIDDGMLSVGDVLRVKGRPKDGYNGLEVSVDKAEQDDDATIDVEPGDGSTVDALTMGQSDVTLRGLVLDTDSVRTFDRDDGSEGKVSNLTLGDETGRVRVTMWDDRADRATEIEAGTAVEVVDGYVRERDGALELHVGDDGAVDEIDEAVDFQPDADPIDGVELDQTVDIAGVVRSADPVRTFDRDDGSEGQVRNIRIQDATGDIRVALWGEKADKDIQPGDEVLAADVEIQDGWQDDLEASASWNSTIVVLGDGTGPAPTPEEQADDQHAGLSSFGDGEDSGGSDTGADSAAAAGADGTSTADGGTQAAEQVEFTGTVVQTGDPVVLDDGEQTMSVETGERVQLGQEVTVRGVVEDGRLDADDVF</sequence>
<organism evidence="5 6">
    <name type="scientific">Haloarcula onubensis</name>
    <dbReference type="NCBI Taxonomy" id="2950539"/>
    <lineage>
        <taxon>Archaea</taxon>
        <taxon>Methanobacteriati</taxon>
        <taxon>Methanobacteriota</taxon>
        <taxon>Stenosarchaea group</taxon>
        <taxon>Halobacteria</taxon>
        <taxon>Halobacteriales</taxon>
        <taxon>Haloarculaceae</taxon>
        <taxon>Haloarcula</taxon>
    </lineage>
</organism>
<keyword evidence="1" id="KW-0238">DNA-binding</keyword>
<dbReference type="NCBIfam" id="NF005551">
    <property type="entry name" value="PRK07211.1"/>
    <property type="match status" value="1"/>
</dbReference>
<dbReference type="InterPro" id="IPR031657">
    <property type="entry name" value="REPA_OB_2"/>
</dbReference>
<proteinExistence type="predicted"/>
<dbReference type="PANTHER" id="PTHR13356">
    <property type="entry name" value="OB FOLD NUCLEIC ACID BINDING PROTEIN-RELATED"/>
    <property type="match status" value="1"/>
</dbReference>
<feature type="domain" description="OB" evidence="3">
    <location>
        <begin position="89"/>
        <end position="148"/>
    </location>
</feature>
<dbReference type="InterPro" id="IPR012340">
    <property type="entry name" value="NA-bd_OB-fold"/>
</dbReference>
<dbReference type="Pfam" id="PF16900">
    <property type="entry name" value="REPA_OB_2"/>
    <property type="match status" value="1"/>
</dbReference>
<reference evidence="5 6" key="1">
    <citation type="submission" date="2022-06" db="EMBL/GenBank/DDBJ databases">
        <title>Halomicroarcula sp. a new haloarchaeum isolate from saline soil.</title>
        <authorList>
            <person name="Strakova D."/>
            <person name="Galisteo C."/>
            <person name="Sanchez-Porro C."/>
            <person name="Ventosa A."/>
        </authorList>
    </citation>
    <scope>NUCLEOTIDE SEQUENCE [LARGE SCALE GENOMIC DNA]</scope>
    <source>
        <strain evidence="5 6">S3CR25-11</strain>
    </source>
</reference>
<dbReference type="Proteomes" id="UP001268864">
    <property type="component" value="Unassembled WGS sequence"/>
</dbReference>
<dbReference type="InterPro" id="IPR051231">
    <property type="entry name" value="SOSS-B"/>
</dbReference>
<dbReference type="InterPro" id="IPR004365">
    <property type="entry name" value="NA-bd_OB_tRNA"/>
</dbReference>
<dbReference type="CDD" id="cd04491">
    <property type="entry name" value="SoSSB_OBF"/>
    <property type="match status" value="3"/>
</dbReference>